<dbReference type="OrthoDB" id="47906at2"/>
<protein>
    <submittedName>
        <fullName evidence="1">Uncharacterized protein</fullName>
    </submittedName>
</protein>
<accession>A0A0S7BIU0</accession>
<dbReference type="Proteomes" id="UP000055060">
    <property type="component" value="Unassembled WGS sequence"/>
</dbReference>
<evidence type="ECO:0000313" key="1">
    <source>
        <dbReference type="EMBL" id="GAP14098.1"/>
    </source>
</evidence>
<dbReference type="EMBL" id="DF967972">
    <property type="protein sequence ID" value="GAP14098.1"/>
    <property type="molecule type" value="Genomic_DNA"/>
</dbReference>
<name>A0A0S7BIU0_9CHLR</name>
<proteinExistence type="predicted"/>
<reference evidence="1" key="1">
    <citation type="submission" date="2015-07" db="EMBL/GenBank/DDBJ databases">
        <title>Draft Genome Sequences of Anaerolinea thermolimosa IMO-1, Bellilinea caldifistulae GOMI-1, Leptolinea tardivitalis YMTK-2, Levilinea saccharolytica KIBI-1,Longilinea arvoryzae KOME-1, Previously Described as Members of the Anaerolineaceae (Chloroflexi).</title>
        <authorList>
            <person name="Sekiguchi Y."/>
            <person name="Ohashi A."/>
            <person name="Matsuura N."/>
            <person name="Tourlousse M.D."/>
        </authorList>
    </citation>
    <scope>NUCLEOTIDE SEQUENCE [LARGE SCALE GENOMIC DNA]</scope>
    <source>
        <strain evidence="1">KOME-1</strain>
    </source>
</reference>
<keyword evidence="2" id="KW-1185">Reference proteome</keyword>
<evidence type="ECO:0000313" key="2">
    <source>
        <dbReference type="Proteomes" id="UP000055060"/>
    </source>
</evidence>
<dbReference type="STRING" id="360412.LARV_01860"/>
<gene>
    <name evidence="1" type="ORF">LARV_01860</name>
</gene>
<sequence length="181" mass="20209">MESDAVNGPFRRILLDHALRYPAWQIQDLYKLIHQASRGSGHAVEDYGQALRWLETELAHLPVGPGEPLIDPISADGAIVRVHLPALLARGFSPRLLLDAFVQTSSAFHGSIQLLEEQWQEAAALSTQGRLAFDPAELNSFILDIRALGYPAVHHSVRYSHLYQPAYRVVARFALPPEWNS</sequence>
<dbReference type="AlphaFoldDB" id="A0A0S7BIU0"/>
<organism evidence="1">
    <name type="scientific">Longilinea arvoryzae</name>
    <dbReference type="NCBI Taxonomy" id="360412"/>
    <lineage>
        <taxon>Bacteria</taxon>
        <taxon>Bacillati</taxon>
        <taxon>Chloroflexota</taxon>
        <taxon>Anaerolineae</taxon>
        <taxon>Anaerolineales</taxon>
        <taxon>Anaerolineaceae</taxon>
        <taxon>Longilinea</taxon>
    </lineage>
</organism>
<dbReference type="RefSeq" id="WP_075073386.1">
    <property type="nucleotide sequence ID" value="NZ_DF967972.1"/>
</dbReference>